<keyword evidence="2" id="KW-1185">Reference proteome</keyword>
<accession>A0A0S3ST36</accession>
<protein>
    <submittedName>
        <fullName evidence="1">Uncharacterized protein</fullName>
    </submittedName>
</protein>
<dbReference type="EMBL" id="AP015041">
    <property type="protein sequence ID" value="BAT96009.1"/>
    <property type="molecule type" value="Genomic_DNA"/>
</dbReference>
<dbReference type="AlphaFoldDB" id="A0A0S3ST36"/>
<proteinExistence type="predicted"/>
<organism evidence="1 2">
    <name type="scientific">Vigna angularis var. angularis</name>
    <dbReference type="NCBI Taxonomy" id="157739"/>
    <lineage>
        <taxon>Eukaryota</taxon>
        <taxon>Viridiplantae</taxon>
        <taxon>Streptophyta</taxon>
        <taxon>Embryophyta</taxon>
        <taxon>Tracheophyta</taxon>
        <taxon>Spermatophyta</taxon>
        <taxon>Magnoliopsida</taxon>
        <taxon>eudicotyledons</taxon>
        <taxon>Gunneridae</taxon>
        <taxon>Pentapetalae</taxon>
        <taxon>rosids</taxon>
        <taxon>fabids</taxon>
        <taxon>Fabales</taxon>
        <taxon>Fabaceae</taxon>
        <taxon>Papilionoideae</taxon>
        <taxon>50 kb inversion clade</taxon>
        <taxon>NPAAA clade</taxon>
        <taxon>indigoferoid/millettioid clade</taxon>
        <taxon>Phaseoleae</taxon>
        <taxon>Vigna</taxon>
    </lineage>
</organism>
<dbReference type="Proteomes" id="UP000291084">
    <property type="component" value="Chromosome 8"/>
</dbReference>
<evidence type="ECO:0000313" key="1">
    <source>
        <dbReference type="EMBL" id="BAT96009.1"/>
    </source>
</evidence>
<evidence type="ECO:0000313" key="2">
    <source>
        <dbReference type="Proteomes" id="UP000291084"/>
    </source>
</evidence>
<reference evidence="1 2" key="1">
    <citation type="journal article" date="2015" name="Sci. Rep.">
        <title>The power of single molecule real-time sequencing technology in the de novo assembly of a eukaryotic genome.</title>
        <authorList>
            <person name="Sakai H."/>
            <person name="Naito K."/>
            <person name="Ogiso-Tanaka E."/>
            <person name="Takahashi Y."/>
            <person name="Iseki K."/>
            <person name="Muto C."/>
            <person name="Satou K."/>
            <person name="Teruya K."/>
            <person name="Shiroma A."/>
            <person name="Shimoji M."/>
            <person name="Hirano T."/>
            <person name="Itoh T."/>
            <person name="Kaga A."/>
            <person name="Tomooka N."/>
        </authorList>
    </citation>
    <scope>NUCLEOTIDE SEQUENCE [LARGE SCALE GENOMIC DNA]</scope>
    <source>
        <strain evidence="2">cv. Shumari</strain>
    </source>
</reference>
<gene>
    <name evidence="1" type="primary">Vigan.08G287400</name>
    <name evidence="1" type="ORF">VIGAN_08287400</name>
</gene>
<sequence length="82" mass="8865">MAPGLKPLWRSFPGRAIMLVSGKELGFEGTVWEGSFSLLFSLSFGGFVVKEHTGNGVAPHKPSLPEKAVIPNFFSMGFGKRP</sequence>
<name>A0A0S3ST36_PHAAN</name>